<proteinExistence type="predicted"/>
<sequence length="121" mass="13368">MTSSDQRRPAAHAQEITADTMQWLVRLPADLRPTALREFPHVLNKLATLWADDEACGAYLESLMLDDRGGRQGFPPAALSELIALNLHHHGSIGGAGARPAQETDASKYETVQFTWDDTER</sequence>
<evidence type="ECO:0000313" key="1">
    <source>
        <dbReference type="EMBL" id="TMS56815.1"/>
    </source>
</evidence>
<evidence type="ECO:0000313" key="2">
    <source>
        <dbReference type="Proteomes" id="UP000004277"/>
    </source>
</evidence>
<gene>
    <name evidence="1" type="ORF">MW7_017265</name>
</gene>
<dbReference type="EMBL" id="AKCV02000026">
    <property type="protein sequence ID" value="TMS56815.1"/>
    <property type="molecule type" value="Genomic_DNA"/>
</dbReference>
<keyword evidence="2" id="KW-1185">Reference proteome</keyword>
<dbReference type="Proteomes" id="UP000004277">
    <property type="component" value="Unassembled WGS sequence"/>
</dbReference>
<organism evidence="1 2">
    <name type="scientific">Imbroritus primus</name>
    <dbReference type="NCBI Taxonomy" id="3058603"/>
    <lineage>
        <taxon>Bacteria</taxon>
        <taxon>Pseudomonadati</taxon>
        <taxon>Pseudomonadota</taxon>
        <taxon>Betaproteobacteria</taxon>
        <taxon>Burkholderiales</taxon>
        <taxon>Burkholderiaceae</taxon>
        <taxon>Imbroritus</taxon>
    </lineage>
</organism>
<protein>
    <submittedName>
        <fullName evidence="1">Uncharacterized protein</fullName>
    </submittedName>
</protein>
<comment type="caution">
    <text evidence="1">The sequence shown here is derived from an EMBL/GenBank/DDBJ whole genome shotgun (WGS) entry which is preliminary data.</text>
</comment>
<reference evidence="1" key="1">
    <citation type="submission" date="2019-05" db="EMBL/GenBank/DDBJ databases">
        <title>Revised genome assembly of Burkholderiaceae (previously Ralstonia) sp. PBA.</title>
        <authorList>
            <person name="Gan H.M."/>
        </authorList>
    </citation>
    <scope>NUCLEOTIDE SEQUENCE</scope>
    <source>
        <strain evidence="1">PBA</strain>
    </source>
</reference>
<name>A0ACD3SKV7_9BURK</name>
<accession>A0ACD3SKV7</accession>